<comment type="caution">
    <text evidence="4">The sequence shown here is derived from an EMBL/GenBank/DDBJ whole genome shotgun (WGS) entry which is preliminary data.</text>
</comment>
<dbReference type="Gene3D" id="3.30.450.20">
    <property type="entry name" value="PAS domain"/>
    <property type="match status" value="2"/>
</dbReference>
<dbReference type="GO" id="GO:0005829">
    <property type="term" value="C:cytosol"/>
    <property type="evidence" value="ECO:0007669"/>
    <property type="project" value="TreeGrafter"/>
</dbReference>
<dbReference type="Pfam" id="PF00069">
    <property type="entry name" value="Pkinase"/>
    <property type="match status" value="1"/>
</dbReference>
<dbReference type="PANTHER" id="PTHR24346:SF51">
    <property type="entry name" value="PAS DOMAIN-CONTAINING SERINE_THREONINE-PROTEIN KINASE"/>
    <property type="match status" value="1"/>
</dbReference>
<protein>
    <submittedName>
        <fullName evidence="4">PAS domain-containing serine threonine-kinase-like</fullName>
    </submittedName>
</protein>
<dbReference type="PROSITE" id="PS50112">
    <property type="entry name" value="PAS"/>
    <property type="match status" value="1"/>
</dbReference>
<dbReference type="GO" id="GO:0045719">
    <property type="term" value="P:negative regulation of glycogen biosynthetic process"/>
    <property type="evidence" value="ECO:0007669"/>
    <property type="project" value="TreeGrafter"/>
</dbReference>
<dbReference type="InterPro" id="IPR000014">
    <property type="entry name" value="PAS"/>
</dbReference>
<dbReference type="SUPFAM" id="SSF56112">
    <property type="entry name" value="Protein kinase-like (PK-like)"/>
    <property type="match status" value="1"/>
</dbReference>
<dbReference type="SUPFAM" id="SSF55785">
    <property type="entry name" value="PYP-like sensor domain (PAS domain)"/>
    <property type="match status" value="2"/>
</dbReference>
<feature type="compositionally biased region" description="Polar residues" evidence="3">
    <location>
        <begin position="766"/>
        <end position="785"/>
    </location>
</feature>
<gene>
    <name evidence="4" type="ORF">PACLA_8A026163</name>
</gene>
<dbReference type="InterPro" id="IPR000719">
    <property type="entry name" value="Prot_kinase_dom"/>
</dbReference>
<feature type="compositionally biased region" description="Basic and acidic residues" evidence="3">
    <location>
        <begin position="497"/>
        <end position="508"/>
    </location>
</feature>
<accession>A0A6S7GK12</accession>
<evidence type="ECO:0000256" key="1">
    <source>
        <dbReference type="ARBA" id="ARBA00022741"/>
    </source>
</evidence>
<name>A0A6S7GK12_PARCT</name>
<sequence length="1196" mass="132742">MASENESRKSPLPPRAKSVPLLRKSISMEPFSPTNKTSRKSSGDLNKTMPTRCVSMLNASGPIFGTPSHPSPLDRIRTSKKNLFSSVELSQSMPDQKCLMNRSLPEIWREMKGKNEGIKEEDSDGDVKDEQWTGNALHSFSFAAVPYKGSFCNIPEPGKLQASMSASWQFFNYVSGADTAATAEPIVIRNPNKAVLTFNAKTSEILVANDVACDMFAYTHDELIGMKMSKMFTKSDEARQEALVEQHIEDSGAVVMVSGKVFEAVDSNNVVFPVSLWMKKVIWDKEPRCIAIMEPVERQTAHLVFDSKGAILECDQQLAYLHGYSSDELVNMNVKQLIPSLVLPVPGQVIDKKIKKQQATGRTKDGPAFPLSISIKENENHTSSYIGVVWVFSNISGLVSVLPNGAIYSCNKNFTLMLFGYSDNELVGKPITQLVPAFYDHMDLVDDSSMPFPPLDEDDDIEMCSRLSGVDTGRAFTPKETAVIYSREIDSQSSTKSNDDEKNGKDDAYDVQSPVEEQSPRNYFKFTSRDLGNLSATAGSFHPSEIDSTRATLGDSSPSTISLSSLMNADDGTEEPGNEGNDNPDVNCDFDVEDENEAESEDCLDTKTPRAEDYNICIDKDSPNVNQQTNEDLTNNRADQVSLNVISNDQTPEDNIEHNRTPVAERGNEGHSEDSVLSSGGGSRERGVIPVPGSPDEPLAVSSPVVTARDHDSGVYTAEDLFRDMLAKRGKDTSDSRPGSSTETESTGTSGQRSTPIRPPGFRSELLTSTPNMSSAGDTPSVQSPVQPICEGMFIKKVELKDGQVLFCIWISKDPEDEEGGPTQGNHTLGSSHNSLFVSSVGGIKELGQSISELSLKDENSPGRGRYDERYLTLDSIGKGAFGFVKLAKRRSDNREVVVKFIRKDKVLKGSWRDDPVLGTVPFEISLLAKLKHPNVVKKSKLIDAFENDDFFQLVMEKHGGGMDMFEFIDRQPNMDEALASYLFRQVVDAVAYLHSKNILHRDVKDENVILDEAFTVKLIDFGSAATMEEGKLFSTFCGTMEYCSPEVLLGNKYRGPELEIWSMGVTLYTLIFGENPFYDVEETIRSELHPPFSISQDLMFLICWMLHPDPLYRIIMQDLLRNPWLTQPVDINMYSFTSVVGGIEENLQEILDEERDKIENHLDLAPAADPDHEHRYLQAAYQQYLESVDDEDDDR</sequence>
<evidence type="ECO:0000313" key="4">
    <source>
        <dbReference type="EMBL" id="CAB3985290.1"/>
    </source>
</evidence>
<dbReference type="Gene3D" id="3.30.200.20">
    <property type="entry name" value="Phosphorylase Kinase, domain 1"/>
    <property type="match status" value="1"/>
</dbReference>
<evidence type="ECO:0000256" key="3">
    <source>
        <dbReference type="SAM" id="MobiDB-lite"/>
    </source>
</evidence>
<dbReference type="Gene3D" id="1.10.510.10">
    <property type="entry name" value="Transferase(Phosphotransferase) domain 1"/>
    <property type="match status" value="1"/>
</dbReference>
<keyword evidence="1" id="KW-0547">Nucleotide-binding</keyword>
<dbReference type="PROSITE" id="PS50011">
    <property type="entry name" value="PROTEIN_KINASE_DOM"/>
    <property type="match status" value="1"/>
</dbReference>
<dbReference type="InterPro" id="IPR035965">
    <property type="entry name" value="PAS-like_dom_sf"/>
</dbReference>
<dbReference type="InterPro" id="IPR008271">
    <property type="entry name" value="Ser/Thr_kinase_AS"/>
</dbReference>
<dbReference type="AlphaFoldDB" id="A0A6S7GK12"/>
<reference evidence="4" key="1">
    <citation type="submission" date="2020-04" db="EMBL/GenBank/DDBJ databases">
        <authorList>
            <person name="Alioto T."/>
            <person name="Alioto T."/>
            <person name="Gomez Garrido J."/>
        </authorList>
    </citation>
    <scope>NUCLEOTIDE SEQUENCE</scope>
    <source>
        <strain evidence="4">A484AB</strain>
    </source>
</reference>
<dbReference type="PROSITE" id="PS00108">
    <property type="entry name" value="PROTEIN_KINASE_ST"/>
    <property type="match status" value="1"/>
</dbReference>
<feature type="compositionally biased region" description="Acidic residues" evidence="3">
    <location>
        <begin position="588"/>
        <end position="603"/>
    </location>
</feature>
<evidence type="ECO:0000313" key="5">
    <source>
        <dbReference type="Proteomes" id="UP001152795"/>
    </source>
</evidence>
<dbReference type="GO" id="GO:0004674">
    <property type="term" value="F:protein serine/threonine kinase activity"/>
    <property type="evidence" value="ECO:0007669"/>
    <property type="project" value="TreeGrafter"/>
</dbReference>
<dbReference type="InterPro" id="IPR017441">
    <property type="entry name" value="Protein_kinase_ATP_BS"/>
</dbReference>
<dbReference type="OrthoDB" id="10252171at2759"/>
<feature type="region of interest" description="Disordered" evidence="3">
    <location>
        <begin position="538"/>
        <end position="605"/>
    </location>
</feature>
<feature type="region of interest" description="Disordered" evidence="3">
    <location>
        <begin position="487"/>
        <end position="522"/>
    </location>
</feature>
<dbReference type="FunFam" id="1.10.510.10:FF:000351">
    <property type="entry name" value="PAS domain-containing serine/threonine-protein kinase"/>
    <property type="match status" value="1"/>
</dbReference>
<feature type="region of interest" description="Disordered" evidence="3">
    <location>
        <begin position="617"/>
        <end position="706"/>
    </location>
</feature>
<dbReference type="SMART" id="SM00220">
    <property type="entry name" value="S_TKc"/>
    <property type="match status" value="1"/>
</dbReference>
<dbReference type="GO" id="GO:0035556">
    <property type="term" value="P:intracellular signal transduction"/>
    <property type="evidence" value="ECO:0007669"/>
    <property type="project" value="TreeGrafter"/>
</dbReference>
<feature type="region of interest" description="Disordered" evidence="3">
    <location>
        <begin position="1"/>
        <end position="48"/>
    </location>
</feature>
<dbReference type="Pfam" id="PF13426">
    <property type="entry name" value="PAS_9"/>
    <property type="match status" value="3"/>
</dbReference>
<dbReference type="SMART" id="SM00091">
    <property type="entry name" value="PAS"/>
    <property type="match status" value="3"/>
</dbReference>
<dbReference type="CDD" id="cd00130">
    <property type="entry name" value="PAS"/>
    <property type="match status" value="3"/>
</dbReference>
<dbReference type="FunFam" id="3.30.450.20:FF:000059">
    <property type="entry name" value="PAS domain containing serine/threonine kinase"/>
    <property type="match status" value="1"/>
</dbReference>
<evidence type="ECO:0000256" key="2">
    <source>
        <dbReference type="ARBA" id="ARBA00022840"/>
    </source>
</evidence>
<organism evidence="4 5">
    <name type="scientific">Paramuricea clavata</name>
    <name type="common">Red gorgonian</name>
    <name type="synonym">Violescent sea-whip</name>
    <dbReference type="NCBI Taxonomy" id="317549"/>
    <lineage>
        <taxon>Eukaryota</taxon>
        <taxon>Metazoa</taxon>
        <taxon>Cnidaria</taxon>
        <taxon>Anthozoa</taxon>
        <taxon>Octocorallia</taxon>
        <taxon>Malacalcyonacea</taxon>
        <taxon>Plexauridae</taxon>
        <taxon>Paramuricea</taxon>
    </lineage>
</organism>
<feature type="compositionally biased region" description="Low complexity" evidence="3">
    <location>
        <begin position="739"/>
        <end position="751"/>
    </location>
</feature>
<dbReference type="EMBL" id="CACRXK020000852">
    <property type="protein sequence ID" value="CAB3985290.1"/>
    <property type="molecule type" value="Genomic_DNA"/>
</dbReference>
<dbReference type="InterPro" id="IPR011009">
    <property type="entry name" value="Kinase-like_dom_sf"/>
</dbReference>
<dbReference type="PANTHER" id="PTHR24346">
    <property type="entry name" value="MAP/MICROTUBULE AFFINITY-REGULATING KINASE"/>
    <property type="match status" value="1"/>
</dbReference>
<dbReference type="GO" id="GO:0005634">
    <property type="term" value="C:nucleus"/>
    <property type="evidence" value="ECO:0007669"/>
    <property type="project" value="TreeGrafter"/>
</dbReference>
<feature type="region of interest" description="Disordered" evidence="3">
    <location>
        <begin position="729"/>
        <end position="785"/>
    </location>
</feature>
<feature type="compositionally biased region" description="Low complexity" evidence="3">
    <location>
        <begin position="556"/>
        <end position="565"/>
    </location>
</feature>
<dbReference type="GO" id="GO:0005524">
    <property type="term" value="F:ATP binding"/>
    <property type="evidence" value="ECO:0007669"/>
    <property type="project" value="UniProtKB-UniRule"/>
</dbReference>
<feature type="compositionally biased region" description="Polar residues" evidence="3">
    <location>
        <begin position="623"/>
        <end position="650"/>
    </location>
</feature>
<keyword evidence="2" id="KW-0067">ATP-binding</keyword>
<dbReference type="Proteomes" id="UP001152795">
    <property type="component" value="Unassembled WGS sequence"/>
</dbReference>
<keyword evidence="5" id="KW-1185">Reference proteome</keyword>
<proteinExistence type="predicted"/>
<dbReference type="NCBIfam" id="TIGR00229">
    <property type="entry name" value="sensory_box"/>
    <property type="match status" value="1"/>
</dbReference>
<dbReference type="PROSITE" id="PS00107">
    <property type="entry name" value="PROTEIN_KINASE_ATP"/>
    <property type="match status" value="1"/>
</dbReference>